<evidence type="ECO:0000256" key="3">
    <source>
        <dbReference type="ARBA" id="ARBA00023082"/>
    </source>
</evidence>
<name>A0ABT1BVC3_9BACT</name>
<protein>
    <submittedName>
        <fullName evidence="7">RNA polymerase sigma-70 factor</fullName>
    </submittedName>
</protein>
<evidence type="ECO:0000313" key="7">
    <source>
        <dbReference type="EMBL" id="MCO6024745.1"/>
    </source>
</evidence>
<keyword evidence="4" id="KW-0804">Transcription</keyword>
<evidence type="ECO:0000259" key="5">
    <source>
        <dbReference type="Pfam" id="PF04542"/>
    </source>
</evidence>
<reference evidence="7 8" key="1">
    <citation type="submission" date="2022-06" db="EMBL/GenBank/DDBJ databases">
        <title>A taxonomic note on the genus Prevotella: Description of four novel genera and emended description of the genera Hallella and Xylanibacter.</title>
        <authorList>
            <person name="Hitch T.C.A."/>
        </authorList>
    </citation>
    <scope>NUCLEOTIDE SEQUENCE [LARGE SCALE GENOMIC DNA]</scope>
    <source>
        <strain evidence="7 8">DSM 100619</strain>
    </source>
</reference>
<dbReference type="InterPro" id="IPR007627">
    <property type="entry name" value="RNA_pol_sigma70_r2"/>
</dbReference>
<dbReference type="RefSeq" id="WP_252760109.1">
    <property type="nucleotide sequence ID" value="NZ_JAMXLY010000006.1"/>
</dbReference>
<dbReference type="InterPro" id="IPR036388">
    <property type="entry name" value="WH-like_DNA-bd_sf"/>
</dbReference>
<comment type="caution">
    <text evidence="7">The sequence shown here is derived from an EMBL/GenBank/DDBJ whole genome shotgun (WGS) entry which is preliminary data.</text>
</comment>
<dbReference type="InterPro" id="IPR013325">
    <property type="entry name" value="RNA_pol_sigma_r2"/>
</dbReference>
<dbReference type="Pfam" id="PF08281">
    <property type="entry name" value="Sigma70_r4_2"/>
    <property type="match status" value="1"/>
</dbReference>
<dbReference type="NCBIfam" id="TIGR02985">
    <property type="entry name" value="Sig70_bacteroi1"/>
    <property type="match status" value="1"/>
</dbReference>
<evidence type="ECO:0000313" key="8">
    <source>
        <dbReference type="Proteomes" id="UP001204015"/>
    </source>
</evidence>
<evidence type="ECO:0000259" key="6">
    <source>
        <dbReference type="Pfam" id="PF08281"/>
    </source>
</evidence>
<dbReference type="Gene3D" id="1.10.10.10">
    <property type="entry name" value="Winged helix-like DNA-binding domain superfamily/Winged helix DNA-binding domain"/>
    <property type="match status" value="1"/>
</dbReference>
<organism evidence="7 8">
    <name type="scientific">Segatella cerevisiae</name>
    <dbReference type="NCBI Taxonomy" id="2053716"/>
    <lineage>
        <taxon>Bacteria</taxon>
        <taxon>Pseudomonadati</taxon>
        <taxon>Bacteroidota</taxon>
        <taxon>Bacteroidia</taxon>
        <taxon>Bacteroidales</taxon>
        <taxon>Prevotellaceae</taxon>
        <taxon>Segatella</taxon>
    </lineage>
</organism>
<feature type="domain" description="RNA polymerase sigma-70 region 2" evidence="5">
    <location>
        <begin position="23"/>
        <end position="86"/>
    </location>
</feature>
<comment type="similarity">
    <text evidence="1">Belongs to the sigma-70 factor family. ECF subfamily.</text>
</comment>
<dbReference type="SUPFAM" id="SSF88946">
    <property type="entry name" value="Sigma2 domain of RNA polymerase sigma factors"/>
    <property type="match status" value="1"/>
</dbReference>
<dbReference type="Pfam" id="PF04542">
    <property type="entry name" value="Sigma70_r2"/>
    <property type="match status" value="1"/>
</dbReference>
<dbReference type="EMBL" id="JAMXLY010000006">
    <property type="protein sequence ID" value="MCO6024745.1"/>
    <property type="molecule type" value="Genomic_DNA"/>
</dbReference>
<dbReference type="NCBIfam" id="TIGR02937">
    <property type="entry name" value="sigma70-ECF"/>
    <property type="match status" value="1"/>
</dbReference>
<accession>A0ABT1BVC3</accession>
<dbReference type="InterPro" id="IPR014327">
    <property type="entry name" value="RNA_pol_sigma70_bacteroid"/>
</dbReference>
<dbReference type="CDD" id="cd06171">
    <property type="entry name" value="Sigma70_r4"/>
    <property type="match status" value="1"/>
</dbReference>
<evidence type="ECO:0000256" key="4">
    <source>
        <dbReference type="ARBA" id="ARBA00023163"/>
    </source>
</evidence>
<dbReference type="InterPro" id="IPR013249">
    <property type="entry name" value="RNA_pol_sigma70_r4_t2"/>
</dbReference>
<keyword evidence="8" id="KW-1185">Reference proteome</keyword>
<keyword evidence="2" id="KW-0805">Transcription regulation</keyword>
<dbReference type="InterPro" id="IPR013324">
    <property type="entry name" value="RNA_pol_sigma_r3/r4-like"/>
</dbReference>
<gene>
    <name evidence="7" type="ORF">NG821_02615</name>
</gene>
<dbReference type="Gene3D" id="1.10.1740.10">
    <property type="match status" value="1"/>
</dbReference>
<feature type="domain" description="RNA polymerase sigma factor 70 region 4 type 2" evidence="6">
    <location>
        <begin position="127"/>
        <end position="178"/>
    </location>
</feature>
<evidence type="ECO:0000256" key="2">
    <source>
        <dbReference type="ARBA" id="ARBA00023015"/>
    </source>
</evidence>
<sequence>MDKTDFLILSRIRQGDEKAFEQLYHKYYELLCRFAAQLLHNSEIAEEVVDDVLFHIWDTRDTLEILSLRSYLIRAVRNNSLKAISSSAYQSAMKSVSLSSEFLQFNDYLFDEDHPIGWIIEKEMEKQLMDAINDLPDECKKVFQMSRFEGKKYAEIADCLGISVNTVKYHIKNAIKQLAKGITPYIILILFLLNHTKR</sequence>
<dbReference type="Proteomes" id="UP001204015">
    <property type="component" value="Unassembled WGS sequence"/>
</dbReference>
<dbReference type="InterPro" id="IPR014284">
    <property type="entry name" value="RNA_pol_sigma-70_dom"/>
</dbReference>
<dbReference type="PANTHER" id="PTHR43133:SF46">
    <property type="entry name" value="RNA POLYMERASE SIGMA-70 FACTOR ECF SUBFAMILY"/>
    <property type="match status" value="1"/>
</dbReference>
<proteinExistence type="inferred from homology"/>
<dbReference type="InterPro" id="IPR039425">
    <property type="entry name" value="RNA_pol_sigma-70-like"/>
</dbReference>
<keyword evidence="3" id="KW-0731">Sigma factor</keyword>
<dbReference type="PANTHER" id="PTHR43133">
    <property type="entry name" value="RNA POLYMERASE ECF-TYPE SIGMA FACTO"/>
    <property type="match status" value="1"/>
</dbReference>
<dbReference type="SUPFAM" id="SSF88659">
    <property type="entry name" value="Sigma3 and sigma4 domains of RNA polymerase sigma factors"/>
    <property type="match status" value="1"/>
</dbReference>
<evidence type="ECO:0000256" key="1">
    <source>
        <dbReference type="ARBA" id="ARBA00010641"/>
    </source>
</evidence>